<proteinExistence type="predicted"/>
<dbReference type="OrthoDB" id="9792688at2"/>
<gene>
    <name evidence="2" type="ORF">RASY3_01030</name>
</gene>
<feature type="domain" description="Flavoprotein" evidence="1">
    <location>
        <begin position="11"/>
        <end position="171"/>
    </location>
</feature>
<comment type="caution">
    <text evidence="2">The sequence shown here is derived from an EMBL/GenBank/DDBJ whole genome shotgun (WGS) entry which is preliminary data.</text>
</comment>
<name>A0A011WU32_RUMAL</name>
<dbReference type="Gene3D" id="3.40.50.1950">
    <property type="entry name" value="Flavin prenyltransferase-like"/>
    <property type="match status" value="1"/>
</dbReference>
<dbReference type="Proteomes" id="UP000021369">
    <property type="component" value="Unassembled WGS sequence"/>
</dbReference>
<dbReference type="InterPro" id="IPR003382">
    <property type="entry name" value="Flavoprotein"/>
</dbReference>
<dbReference type="NCBIfam" id="TIGR02852">
    <property type="entry name" value="spore_dpaB"/>
    <property type="match status" value="1"/>
</dbReference>
<accession>A0A011WU32</accession>
<dbReference type="NCBIfam" id="NF006161">
    <property type="entry name" value="PRK08305.1"/>
    <property type="match status" value="1"/>
</dbReference>
<reference evidence="2 3" key="1">
    <citation type="submission" date="2013-06" db="EMBL/GenBank/DDBJ databases">
        <title>Rumen cellulosomics: divergent fiber-degrading strategies revealed by comparative genome-wide analysis of six Ruminococcal strains.</title>
        <authorList>
            <person name="Dassa B."/>
            <person name="Borovok I."/>
            <person name="Lamed R."/>
            <person name="Flint H."/>
            <person name="Yeoman C.J."/>
            <person name="White B."/>
            <person name="Bayer E.A."/>
        </authorList>
    </citation>
    <scope>NUCLEOTIDE SEQUENCE [LARGE SCALE GENOMIC DNA]</scope>
    <source>
        <strain evidence="2 3">SY3</strain>
    </source>
</reference>
<dbReference type="InterPro" id="IPR014214">
    <property type="entry name" value="Dipicolinic_acid_synth_B"/>
</dbReference>
<dbReference type="SUPFAM" id="SSF52507">
    <property type="entry name" value="Homo-oligomeric flavin-containing Cys decarboxylases, HFCD"/>
    <property type="match status" value="1"/>
</dbReference>
<dbReference type="GO" id="GO:0003824">
    <property type="term" value="F:catalytic activity"/>
    <property type="evidence" value="ECO:0007669"/>
    <property type="project" value="InterPro"/>
</dbReference>
<dbReference type="EMBL" id="JEOB01000001">
    <property type="protein sequence ID" value="EXM40485.1"/>
    <property type="molecule type" value="Genomic_DNA"/>
</dbReference>
<dbReference type="AlphaFoldDB" id="A0A011WU32"/>
<evidence type="ECO:0000313" key="2">
    <source>
        <dbReference type="EMBL" id="EXM40485.1"/>
    </source>
</evidence>
<sequence length="205" mass="22285">MPTENKLKGVRIGYALAGSFCTFEKSFKAAEKLRNMGAELLPIMSYNAAGVDTRFGKAEENIRRFEEITGRKVIKTIEDAEPIGPKRMCDVMVVAPCTANSAAKLAVGITDTPLTMAVKSHLRSGLPVVVAISTNDALGACAKNIGILQNYRNYYFVPYAQDDIVKKPASMVADLSLLPDTVEMALKGVQIQPVVFNSQFIIHNS</sequence>
<dbReference type="RefSeq" id="WP_080691293.1">
    <property type="nucleotide sequence ID" value="NZ_JEOB01000001.1"/>
</dbReference>
<evidence type="ECO:0000313" key="3">
    <source>
        <dbReference type="Proteomes" id="UP000021369"/>
    </source>
</evidence>
<organism evidence="2 3">
    <name type="scientific">Ruminococcus albus SY3</name>
    <dbReference type="NCBI Taxonomy" id="1341156"/>
    <lineage>
        <taxon>Bacteria</taxon>
        <taxon>Bacillati</taxon>
        <taxon>Bacillota</taxon>
        <taxon>Clostridia</taxon>
        <taxon>Eubacteriales</taxon>
        <taxon>Oscillospiraceae</taxon>
        <taxon>Ruminococcus</taxon>
    </lineage>
</organism>
<evidence type="ECO:0000259" key="1">
    <source>
        <dbReference type="Pfam" id="PF02441"/>
    </source>
</evidence>
<dbReference type="PIRSF" id="PIRSF001390">
    <property type="entry name" value="Dipicolinate_synth_subunit_B"/>
    <property type="match status" value="1"/>
</dbReference>
<dbReference type="Pfam" id="PF02441">
    <property type="entry name" value="Flavoprotein"/>
    <property type="match status" value="1"/>
</dbReference>
<keyword evidence="3" id="KW-1185">Reference proteome</keyword>
<dbReference type="PATRIC" id="fig|1341156.4.peg.740"/>
<dbReference type="InterPro" id="IPR036551">
    <property type="entry name" value="Flavin_trans-like"/>
</dbReference>
<protein>
    <submittedName>
        <fullName evidence="2">Dipicolinate synthase</fullName>
    </submittedName>
</protein>